<accession>A0A8S1IWE8</accession>
<gene>
    <name evidence="1" type="ORF">OSTQU699_LOCUS4685</name>
</gene>
<keyword evidence="2" id="KW-1185">Reference proteome</keyword>
<evidence type="ECO:0000313" key="2">
    <source>
        <dbReference type="Proteomes" id="UP000708148"/>
    </source>
</evidence>
<dbReference type="OrthoDB" id="578908at2759"/>
<dbReference type="EMBL" id="CAJHUC010000992">
    <property type="protein sequence ID" value="CAD7699326.1"/>
    <property type="molecule type" value="Genomic_DNA"/>
</dbReference>
<dbReference type="AlphaFoldDB" id="A0A8S1IWE8"/>
<sequence>MSQCGRPDVVLIEPPCLIAGTDCEINVHMSREVSVGLLIVSQDGHFVTDVCPPAGRQKAIRISLPAFQSCRLRVAIHPNGYGHNQVAPCMLSLPEPVAQEFRRLFKGIERAICSKRKKRESQQAAKIGSVPAHTKRAQRLPQAKELAWCSHFAPLCSRFADLLEGLSSGSGHLHQACAETAMLFLKKRMWASASFLLTACLESGASVTLGPYALLGEDVEAARLRKDFPALPKGAAGLTVGEMAGKMGPERLWTMEMFTCSSTGSEGKTAKSGWHARGGQQADAVLPQSLFSRGKRGRTGETCCREGPYMGSAAVAEKLDWPASAR</sequence>
<protein>
    <submittedName>
        <fullName evidence="1">Uncharacterized protein</fullName>
    </submittedName>
</protein>
<comment type="caution">
    <text evidence="1">The sequence shown here is derived from an EMBL/GenBank/DDBJ whole genome shotgun (WGS) entry which is preliminary data.</text>
</comment>
<evidence type="ECO:0000313" key="1">
    <source>
        <dbReference type="EMBL" id="CAD7699326.1"/>
    </source>
</evidence>
<name>A0A8S1IWE8_9CHLO</name>
<organism evidence="1 2">
    <name type="scientific">Ostreobium quekettii</name>
    <dbReference type="NCBI Taxonomy" id="121088"/>
    <lineage>
        <taxon>Eukaryota</taxon>
        <taxon>Viridiplantae</taxon>
        <taxon>Chlorophyta</taxon>
        <taxon>core chlorophytes</taxon>
        <taxon>Ulvophyceae</taxon>
        <taxon>TCBD clade</taxon>
        <taxon>Bryopsidales</taxon>
        <taxon>Ostreobineae</taxon>
        <taxon>Ostreobiaceae</taxon>
        <taxon>Ostreobium</taxon>
    </lineage>
</organism>
<reference evidence="1" key="1">
    <citation type="submission" date="2020-12" db="EMBL/GenBank/DDBJ databases">
        <authorList>
            <person name="Iha C."/>
        </authorList>
    </citation>
    <scope>NUCLEOTIDE SEQUENCE</scope>
</reference>
<proteinExistence type="predicted"/>
<dbReference type="Proteomes" id="UP000708148">
    <property type="component" value="Unassembled WGS sequence"/>
</dbReference>